<gene>
    <name evidence="1" type="ORF">TASIC1_0004012500</name>
</gene>
<protein>
    <submittedName>
        <fullName evidence="1">Uncharacterized protein</fullName>
    </submittedName>
</protein>
<dbReference type="InterPro" id="IPR012341">
    <property type="entry name" value="6hp_glycosidase-like_sf"/>
</dbReference>
<evidence type="ECO:0000313" key="2">
    <source>
        <dbReference type="Proteomes" id="UP000517252"/>
    </source>
</evidence>
<dbReference type="Proteomes" id="UP000517252">
    <property type="component" value="Unassembled WGS sequence"/>
</dbReference>
<dbReference type="OrthoDB" id="10257263at2759"/>
<proteinExistence type="predicted"/>
<organism evidence="1 2">
    <name type="scientific">Trichoderma asperellum</name>
    <name type="common">Filamentous fungus</name>
    <dbReference type="NCBI Taxonomy" id="101201"/>
    <lineage>
        <taxon>Eukaryota</taxon>
        <taxon>Fungi</taxon>
        <taxon>Dikarya</taxon>
        <taxon>Ascomycota</taxon>
        <taxon>Pezizomycotina</taxon>
        <taxon>Sordariomycetes</taxon>
        <taxon>Hypocreomycetidae</taxon>
        <taxon>Hypocreales</taxon>
        <taxon>Hypocreaceae</taxon>
        <taxon>Trichoderma</taxon>
    </lineage>
</organism>
<dbReference type="Gene3D" id="1.50.10.10">
    <property type="match status" value="1"/>
</dbReference>
<dbReference type="AlphaFoldDB" id="A0A6V8QPQ0"/>
<reference evidence="1 2" key="1">
    <citation type="submission" date="2020-07" db="EMBL/GenBank/DDBJ databases">
        <title>Trichoderma asperellum IC-1 whole genome shotgun sequence.</title>
        <authorList>
            <person name="Kanamasa S."/>
            <person name="Takahashi H."/>
        </authorList>
    </citation>
    <scope>NUCLEOTIDE SEQUENCE [LARGE SCALE GENOMIC DNA]</scope>
    <source>
        <strain evidence="1 2">IC-1</strain>
    </source>
</reference>
<comment type="caution">
    <text evidence="1">The sequence shown here is derived from an EMBL/GenBank/DDBJ whole genome shotgun (WGS) entry which is preliminary data.</text>
</comment>
<evidence type="ECO:0000313" key="1">
    <source>
        <dbReference type="EMBL" id="GFP54501.1"/>
    </source>
</evidence>
<accession>A0A6V8QPQ0</accession>
<dbReference type="GO" id="GO:0005975">
    <property type="term" value="P:carbohydrate metabolic process"/>
    <property type="evidence" value="ECO:0007669"/>
    <property type="project" value="InterPro"/>
</dbReference>
<sequence>MAQEHIPNDQPLRSFGHEALELMKVSLKHVLKTTPPQSTCGVHEMLGDIQVAGHSLMHWTRQYLEGDRGKVNITTRVGISSKKLFRDALTACLSKDEDDVTAFLSNMPIVLDPYPALEKDPFGSELWEGRAGTLYFLRLMRHYIPQSAALLEGSIAQVSEEILLDSIDQDERGWMFYDLEMTGAGHGTIGIITQLVVATPSLATRLKTKLRDVLDL</sequence>
<dbReference type="EMBL" id="BLZH01000004">
    <property type="protein sequence ID" value="GFP54501.1"/>
    <property type="molecule type" value="Genomic_DNA"/>
</dbReference>
<dbReference type="SUPFAM" id="SSF158745">
    <property type="entry name" value="LanC-like"/>
    <property type="match status" value="1"/>
</dbReference>
<name>A0A6V8QPQ0_TRIAP</name>